<keyword evidence="7" id="KW-1185">Reference proteome</keyword>
<dbReference type="InterPro" id="IPR033443">
    <property type="entry name" value="PROP1-like_PPR_dom"/>
</dbReference>
<dbReference type="Pfam" id="PF17177">
    <property type="entry name" value="PPR_long"/>
    <property type="match status" value="1"/>
</dbReference>
<dbReference type="PANTHER" id="PTHR46862:SF3">
    <property type="entry name" value="OS07G0661900 PROTEIN"/>
    <property type="match status" value="1"/>
</dbReference>
<evidence type="ECO:0000256" key="1">
    <source>
        <dbReference type="ARBA" id="ARBA00022737"/>
    </source>
</evidence>
<dbReference type="OrthoDB" id="185373at2759"/>
<comment type="caution">
    <text evidence="6">The sequence shown here is derived from an EMBL/GenBank/DDBJ whole genome shotgun (WGS) entry which is preliminary data.</text>
</comment>
<protein>
    <recommendedName>
        <fullName evidence="8">Pentacotripeptide-repeat region of PRORP domain-containing protein</fullName>
    </recommendedName>
</protein>
<keyword evidence="2" id="KW-0175">Coiled coil</keyword>
<gene>
    <name evidence="6" type="ORF">BB561_005862</name>
</gene>
<evidence type="ECO:0000259" key="5">
    <source>
        <dbReference type="Pfam" id="PF23276"/>
    </source>
</evidence>
<evidence type="ECO:0000259" key="4">
    <source>
        <dbReference type="Pfam" id="PF17177"/>
    </source>
</evidence>
<keyword evidence="1" id="KW-0677">Repeat</keyword>
<feature type="coiled-coil region" evidence="2">
    <location>
        <begin position="395"/>
        <end position="436"/>
    </location>
</feature>
<dbReference type="Pfam" id="PF23276">
    <property type="entry name" value="TPR_24"/>
    <property type="match status" value="1"/>
</dbReference>
<dbReference type="Gene3D" id="1.25.40.10">
    <property type="entry name" value="Tetratricopeptide repeat domain"/>
    <property type="match status" value="2"/>
</dbReference>
<reference evidence="6 7" key="1">
    <citation type="journal article" date="2018" name="MBio">
        <title>Comparative Genomics Reveals the Core Gene Toolbox for the Fungus-Insect Symbiosis.</title>
        <authorList>
            <person name="Wang Y."/>
            <person name="Stata M."/>
            <person name="Wang W."/>
            <person name="Stajich J.E."/>
            <person name="White M.M."/>
            <person name="Moncalvo J.M."/>
        </authorList>
    </citation>
    <scope>NUCLEOTIDE SEQUENCE [LARGE SCALE GENOMIC DNA]</scope>
    <source>
        <strain evidence="6 7">SWE-8-4</strain>
    </source>
</reference>
<proteinExistence type="predicted"/>
<dbReference type="AlphaFoldDB" id="A0A2T9Y7Z7"/>
<accession>A0A2T9Y7Z7</accession>
<dbReference type="PANTHER" id="PTHR46862">
    <property type="entry name" value="OS07G0661900 PROTEIN"/>
    <property type="match status" value="1"/>
</dbReference>
<dbReference type="STRING" id="133385.A0A2T9Y7Z7"/>
<evidence type="ECO:0008006" key="8">
    <source>
        <dbReference type="Google" id="ProtNLM"/>
    </source>
</evidence>
<organism evidence="6 7">
    <name type="scientific">Smittium simulii</name>
    <dbReference type="NCBI Taxonomy" id="133385"/>
    <lineage>
        <taxon>Eukaryota</taxon>
        <taxon>Fungi</taxon>
        <taxon>Fungi incertae sedis</taxon>
        <taxon>Zoopagomycota</taxon>
        <taxon>Kickxellomycotina</taxon>
        <taxon>Harpellomycetes</taxon>
        <taxon>Harpellales</taxon>
        <taxon>Legeriomycetaceae</taxon>
        <taxon>Smittium</taxon>
    </lineage>
</organism>
<evidence type="ECO:0000256" key="3">
    <source>
        <dbReference type="SAM" id="MobiDB-lite"/>
    </source>
</evidence>
<dbReference type="InterPro" id="IPR057027">
    <property type="entry name" value="TPR_mt"/>
</dbReference>
<dbReference type="InterPro" id="IPR011990">
    <property type="entry name" value="TPR-like_helical_dom_sf"/>
</dbReference>
<dbReference type="EMBL" id="MBFR01000386">
    <property type="protein sequence ID" value="PVU88432.1"/>
    <property type="molecule type" value="Genomic_DNA"/>
</dbReference>
<feature type="domain" description="Pentatricopeptide repeat-containing protein-mitochondrial" evidence="5">
    <location>
        <begin position="746"/>
        <end position="879"/>
    </location>
</feature>
<sequence length="1001" mass="113941">MLNILKSVQNTLFLSSTPRLTRLLYNPLVSSPKRYYRVTLIHNYTTNKDHLSEFGNSDSTEAQENETKSEISQNSDHSSIKAGFKDDSLKFNQEKLNSISDTHVSSSLGGIIDSNEISEVDKDPALIDDYTLNQNDLNPSHMINHNAKKTTAQIDPESLPSPNDFIKVNQSEILLDDQVLQPNSQSSLENHNLDDQELHLNEIKDLNTVYPSIALEQDEIDIAESQGIVHTVNPKINSEKLPTPNDFITLSNSQSPISDQLLESTDLSDSDLYFSKNYEDNKYVGEFGTNSVKNNSKIDFSSLPTVSDFMALKYSDFIPGNTKPVTIDTDILKQNIVDTQDNIIGAQENIIGLQENNLEPQETTLEPQESILQPQENNLEPQESILQPQETTLELQETTLELQETTLELQETTLELQETTLELQETTLELQETTLEPQENNFERPESILDPQENDIINKKELNSLDSEKYLKENSQIGGNPLLKSLSKTSSIKLKIKQKLENLIIPSSYVSLYKITAHHIQKSKISPDISVENANQLKMDTQMSISQKAATDIIIEIQQEMNSHDLNDDYQLLNLLMEAQIKANTLANAYKTFIKILSLGHLPRISIVISLSKLALRNRDKTVLFQIIRNMEKFKIPDNQEIYENLILLLLSNRESEFAYLMFNKLIYLKFVPSQNVAHLMFQQMIRDGEEERVYQLASHMLKNNQFLLDSTILLLLRSFAQKYMAEPTLLFWEKCNQSAEMLITEGDCLLVLATAARNGEPNLAADVLRVLDLKEFCLQEYHLEPLFEAFVNSEDWLRAIETLHIIRSSNMCKTKATTSYITKKLVEIHHLGSIMPQSLFKIFLDNQNDFPLALDANVINSLLEALIFTEQISSAVELSTMWFSRAGIKKNADTFSILLKACLEKHNSFAAKNIFDSALQDVTPTESMYEYMILTALTQSYYEDAFIYLEAMKAKGFVPQNKVYSSLAAKCENYGDPRFEAVVEEMKLYGYSPNKFFQKF</sequence>
<feature type="domain" description="PROP1-like PPR" evidence="4">
    <location>
        <begin position="571"/>
        <end position="702"/>
    </location>
</feature>
<evidence type="ECO:0000313" key="7">
    <source>
        <dbReference type="Proteomes" id="UP000245383"/>
    </source>
</evidence>
<evidence type="ECO:0000313" key="6">
    <source>
        <dbReference type="EMBL" id="PVU88432.1"/>
    </source>
</evidence>
<name>A0A2T9Y7Z7_9FUNG</name>
<feature type="region of interest" description="Disordered" evidence="3">
    <location>
        <begin position="49"/>
        <end position="80"/>
    </location>
</feature>
<dbReference type="Proteomes" id="UP000245383">
    <property type="component" value="Unassembled WGS sequence"/>
</dbReference>
<evidence type="ECO:0000256" key="2">
    <source>
        <dbReference type="SAM" id="Coils"/>
    </source>
</evidence>